<gene>
    <name evidence="7" type="ORF">H8712_14895</name>
</gene>
<dbReference type="Proteomes" id="UP000661649">
    <property type="component" value="Unassembled WGS sequence"/>
</dbReference>
<evidence type="ECO:0000259" key="6">
    <source>
        <dbReference type="PROSITE" id="PS51898"/>
    </source>
</evidence>
<evidence type="ECO:0000256" key="3">
    <source>
        <dbReference type="ARBA" id="ARBA00022908"/>
    </source>
</evidence>
<dbReference type="SUPFAM" id="SSF56349">
    <property type="entry name" value="DNA breaking-rejoining enzymes"/>
    <property type="match status" value="1"/>
</dbReference>
<name>A0ABR7PEW4_9FIRM</name>
<dbReference type="InterPro" id="IPR010998">
    <property type="entry name" value="Integrase_recombinase_N"/>
</dbReference>
<evidence type="ECO:0000256" key="1">
    <source>
        <dbReference type="ARBA" id="ARBA00003283"/>
    </source>
</evidence>
<dbReference type="InterPro" id="IPR002104">
    <property type="entry name" value="Integrase_catalytic"/>
</dbReference>
<dbReference type="InterPro" id="IPR013762">
    <property type="entry name" value="Integrase-like_cat_sf"/>
</dbReference>
<dbReference type="Pfam" id="PF00589">
    <property type="entry name" value="Phage_integrase"/>
    <property type="match status" value="1"/>
</dbReference>
<dbReference type="InterPro" id="IPR050090">
    <property type="entry name" value="Tyrosine_recombinase_XerCD"/>
</dbReference>
<sequence length="396" mass="46285">MRTGQNIYKRKDGRWEARVFLGKKSNGRPHFKYLYASTYRKVLFLKNNYEKMLTLSNETTISTALFSDSAYKWLADSSRRWKPATYIKYKNFLEKYILPEWNTLYVREIHQDTYDKLVEHLAQSLSGSSLHTINTIINGSLKHTKNSLPILCKNPISNQEKHPLDVLSDSESYDFLLYLKSKDSLTTVGIQLALFSGIRLGELCALTWEDIDLKEQVLHIRHTLQRIQNKEQYFGEPKTVLYLGSPKNKRERTVPLHPQMLPILERIERNYQSSDYLLSGNSSPIEPRTMTSRFKKVLKSCGIRDFHFHTLRHTFATRCVESGMQIKALSEMLGHSSVKITMDRYVHLSMSFKQSQITILRFPDSEIINRQETSQNYPKRQENMVETGVTSWIERI</sequence>
<comment type="caution">
    <text evidence="7">The sequence shown here is derived from an EMBL/GenBank/DDBJ whole genome shotgun (WGS) entry which is preliminary data.</text>
</comment>
<keyword evidence="8" id="KW-1185">Reference proteome</keyword>
<dbReference type="RefSeq" id="WP_187559233.1">
    <property type="nucleotide sequence ID" value="NZ_JACRTP010000009.1"/>
</dbReference>
<dbReference type="InterPro" id="IPR011010">
    <property type="entry name" value="DNA_brk_join_enz"/>
</dbReference>
<evidence type="ECO:0000256" key="2">
    <source>
        <dbReference type="ARBA" id="ARBA00008857"/>
    </source>
</evidence>
<comment type="function">
    <text evidence="1">Site-specific tyrosine recombinase, which acts by catalyzing the cutting and rejoining of the recombining DNA molecules.</text>
</comment>
<comment type="similarity">
    <text evidence="2">Belongs to the 'phage' integrase family.</text>
</comment>
<evidence type="ECO:0000256" key="4">
    <source>
        <dbReference type="ARBA" id="ARBA00023125"/>
    </source>
</evidence>
<evidence type="ECO:0000313" key="7">
    <source>
        <dbReference type="EMBL" id="MBC8629871.1"/>
    </source>
</evidence>
<evidence type="ECO:0000256" key="5">
    <source>
        <dbReference type="ARBA" id="ARBA00023172"/>
    </source>
</evidence>
<dbReference type="InterPro" id="IPR004107">
    <property type="entry name" value="Integrase_SAM-like_N"/>
</dbReference>
<feature type="domain" description="Tyr recombinase" evidence="6">
    <location>
        <begin position="162"/>
        <end position="358"/>
    </location>
</feature>
<keyword evidence="5" id="KW-0233">DNA recombination</keyword>
<dbReference type="PROSITE" id="PS51898">
    <property type="entry name" value="TYR_RECOMBINASE"/>
    <property type="match status" value="1"/>
</dbReference>
<reference evidence="7 8" key="1">
    <citation type="submission" date="2020-08" db="EMBL/GenBank/DDBJ databases">
        <title>Genome public.</title>
        <authorList>
            <person name="Liu C."/>
            <person name="Sun Q."/>
        </authorList>
    </citation>
    <scope>NUCLEOTIDE SEQUENCE [LARGE SCALE GENOMIC DNA]</scope>
    <source>
        <strain evidence="7 8">3_YM_SP_D4_24.mj</strain>
    </source>
</reference>
<evidence type="ECO:0000313" key="8">
    <source>
        <dbReference type="Proteomes" id="UP000661649"/>
    </source>
</evidence>
<keyword evidence="3" id="KW-0229">DNA integration</keyword>
<dbReference type="EMBL" id="JACRTP010000009">
    <property type="protein sequence ID" value="MBC8629871.1"/>
    <property type="molecule type" value="Genomic_DNA"/>
</dbReference>
<organism evidence="7 8">
    <name type="scientific">Blautia stercoris</name>
    <dbReference type="NCBI Taxonomy" id="871664"/>
    <lineage>
        <taxon>Bacteria</taxon>
        <taxon>Bacillati</taxon>
        <taxon>Bacillota</taxon>
        <taxon>Clostridia</taxon>
        <taxon>Lachnospirales</taxon>
        <taxon>Lachnospiraceae</taxon>
        <taxon>Blautia</taxon>
    </lineage>
</organism>
<dbReference type="CDD" id="cd01189">
    <property type="entry name" value="INT_ICEBs1_C_like"/>
    <property type="match status" value="1"/>
</dbReference>
<dbReference type="PANTHER" id="PTHR30349">
    <property type="entry name" value="PHAGE INTEGRASE-RELATED"/>
    <property type="match status" value="1"/>
</dbReference>
<dbReference type="PANTHER" id="PTHR30349:SF64">
    <property type="entry name" value="PROPHAGE INTEGRASE INTD-RELATED"/>
    <property type="match status" value="1"/>
</dbReference>
<dbReference type="Gene3D" id="1.10.443.10">
    <property type="entry name" value="Intergrase catalytic core"/>
    <property type="match status" value="1"/>
</dbReference>
<proteinExistence type="inferred from homology"/>
<accession>A0ABR7PEW4</accession>
<protein>
    <submittedName>
        <fullName evidence="7">Site-specific integrase</fullName>
    </submittedName>
</protein>
<dbReference type="Pfam" id="PF14659">
    <property type="entry name" value="Phage_int_SAM_3"/>
    <property type="match status" value="1"/>
</dbReference>
<dbReference type="Gene3D" id="1.10.150.130">
    <property type="match status" value="1"/>
</dbReference>
<keyword evidence="4" id="KW-0238">DNA-binding</keyword>